<sequence>MTVIEQCVDECRQCAGLFRLGRDVEAALNMVDVFEGAQQLLISAPMTIAQDWALVLTQMLDCQERQDWLGLADWMEFELVELLQKARLAH</sequence>
<organism evidence="1 2">
    <name type="scientific">Pseudomonas serboccidentalis</name>
    <dbReference type="NCBI Taxonomy" id="2964670"/>
    <lineage>
        <taxon>Bacteria</taxon>
        <taxon>Pseudomonadati</taxon>
        <taxon>Pseudomonadota</taxon>
        <taxon>Gammaproteobacteria</taxon>
        <taxon>Pseudomonadales</taxon>
        <taxon>Pseudomonadaceae</taxon>
        <taxon>Pseudomonas</taxon>
    </lineage>
</organism>
<evidence type="ECO:0000313" key="1">
    <source>
        <dbReference type="EMBL" id="WDR34614.1"/>
    </source>
</evidence>
<dbReference type="Proteomes" id="UP001222282">
    <property type="component" value="Chromosome"/>
</dbReference>
<name>A0ABY7Z505_9PSED</name>
<keyword evidence="2" id="KW-1185">Reference proteome</keyword>
<gene>
    <name evidence="1" type="ORF">NN484_19150</name>
</gene>
<reference evidence="1 2" key="1">
    <citation type="submission" date="2022-07" db="EMBL/GenBank/DDBJ databases">
        <authorList>
            <person name="Abrouk D."/>
            <person name="Moenne-Loccoz Y."/>
            <person name="Todorovic I."/>
            <person name="Raicevic V."/>
            <person name="Jovicic-Petrovic J."/>
        </authorList>
    </citation>
    <scope>NUCLEOTIDE SEQUENCE [LARGE SCALE GENOMIC DNA]</scope>
    <source>
        <strain evidence="2">IT-P374</strain>
    </source>
</reference>
<proteinExistence type="predicted"/>
<evidence type="ECO:0000313" key="2">
    <source>
        <dbReference type="Proteomes" id="UP001222282"/>
    </source>
</evidence>
<protein>
    <submittedName>
        <fullName evidence="1">Uncharacterized protein</fullName>
    </submittedName>
</protein>
<dbReference type="EMBL" id="CP101655">
    <property type="protein sequence ID" value="WDR34614.1"/>
    <property type="molecule type" value="Genomic_DNA"/>
</dbReference>
<dbReference type="RefSeq" id="WP_274657665.1">
    <property type="nucleotide sequence ID" value="NZ_CP101655.1"/>
</dbReference>
<accession>A0ABY7Z505</accession>